<dbReference type="KEGG" id="rarg:115727008"/>
<comment type="similarity">
    <text evidence="1 3">Belongs to the sulfotransferase 1 family.</text>
</comment>
<dbReference type="SUPFAM" id="SSF52540">
    <property type="entry name" value="P-loop containing nucleoside triphosphate hydrolases"/>
    <property type="match status" value="1"/>
</dbReference>
<evidence type="ECO:0000259" key="4">
    <source>
        <dbReference type="Pfam" id="PF00685"/>
    </source>
</evidence>
<sequence>MYSGSGLQLQHPLLSQNTHDLVPYLESQLYLEQDLPDLASLPPPRLFATHLPYQLLPQSVRDSKCKLVYLYKNPKDTFVSFWHSANKLRPRDKGEISLQESFDKLCRNVSLYGPYWDHILAYHREKDTFDVKSCIQRSL</sequence>
<dbReference type="RefSeq" id="XP_030512977.2">
    <property type="nucleotide sequence ID" value="XM_030657117.2"/>
</dbReference>
<protein>
    <recommendedName>
        <fullName evidence="3">Sulfotransferase</fullName>
        <ecNumber evidence="3">2.8.2.-</ecNumber>
    </recommendedName>
</protein>
<keyword evidence="5" id="KW-1185">Reference proteome</keyword>
<dbReference type="PANTHER" id="PTHR11783">
    <property type="entry name" value="SULFOTRANSFERASE SULT"/>
    <property type="match status" value="1"/>
</dbReference>
<gene>
    <name evidence="6" type="primary">LOC115727008</name>
</gene>
<feature type="domain" description="Sulfotransferase" evidence="4">
    <location>
        <begin position="9"/>
        <end position="125"/>
    </location>
</feature>
<organism evidence="5 6">
    <name type="scientific">Rhodamnia argentea</name>
    <dbReference type="NCBI Taxonomy" id="178133"/>
    <lineage>
        <taxon>Eukaryota</taxon>
        <taxon>Viridiplantae</taxon>
        <taxon>Streptophyta</taxon>
        <taxon>Embryophyta</taxon>
        <taxon>Tracheophyta</taxon>
        <taxon>Spermatophyta</taxon>
        <taxon>Magnoliopsida</taxon>
        <taxon>eudicotyledons</taxon>
        <taxon>Gunneridae</taxon>
        <taxon>Pentapetalae</taxon>
        <taxon>rosids</taxon>
        <taxon>malvids</taxon>
        <taxon>Myrtales</taxon>
        <taxon>Myrtaceae</taxon>
        <taxon>Myrtoideae</taxon>
        <taxon>Myrteae</taxon>
        <taxon>Australasian group</taxon>
        <taxon>Rhodamnia</taxon>
    </lineage>
</organism>
<dbReference type="GeneID" id="115727008"/>
<dbReference type="Proteomes" id="UP000827889">
    <property type="component" value="Chromosome 6"/>
</dbReference>
<reference evidence="6" key="1">
    <citation type="submission" date="2025-08" db="UniProtKB">
        <authorList>
            <consortium name="RefSeq"/>
        </authorList>
    </citation>
    <scope>IDENTIFICATION</scope>
    <source>
        <tissue evidence="6">Leaf</tissue>
    </source>
</reference>
<dbReference type="GO" id="GO:0008146">
    <property type="term" value="F:sulfotransferase activity"/>
    <property type="evidence" value="ECO:0007669"/>
    <property type="project" value="InterPro"/>
</dbReference>
<name>A0A8B8MSC5_9MYRT</name>
<evidence type="ECO:0000256" key="1">
    <source>
        <dbReference type="ARBA" id="ARBA00005771"/>
    </source>
</evidence>
<evidence type="ECO:0000256" key="2">
    <source>
        <dbReference type="ARBA" id="ARBA00022679"/>
    </source>
</evidence>
<dbReference type="AlphaFoldDB" id="A0A8B8MSC5"/>
<dbReference type="EC" id="2.8.2.-" evidence="3"/>
<proteinExistence type="inferred from homology"/>
<dbReference type="Pfam" id="PF00685">
    <property type="entry name" value="Sulfotransfer_1"/>
    <property type="match status" value="1"/>
</dbReference>
<evidence type="ECO:0000313" key="5">
    <source>
        <dbReference type="Proteomes" id="UP000827889"/>
    </source>
</evidence>
<dbReference type="Gene3D" id="3.40.50.300">
    <property type="entry name" value="P-loop containing nucleotide triphosphate hydrolases"/>
    <property type="match status" value="1"/>
</dbReference>
<dbReference type="InterPro" id="IPR000863">
    <property type="entry name" value="Sulfotransferase_dom"/>
</dbReference>
<evidence type="ECO:0000313" key="6">
    <source>
        <dbReference type="RefSeq" id="XP_030512977.2"/>
    </source>
</evidence>
<dbReference type="InterPro" id="IPR027417">
    <property type="entry name" value="P-loop_NTPase"/>
</dbReference>
<keyword evidence="2 3" id="KW-0808">Transferase</keyword>
<accession>A0A8B8MSC5</accession>
<evidence type="ECO:0000256" key="3">
    <source>
        <dbReference type="RuleBase" id="RU361155"/>
    </source>
</evidence>